<dbReference type="Proteomes" id="UP000664940">
    <property type="component" value="Unassembled WGS sequence"/>
</dbReference>
<proteinExistence type="predicted"/>
<dbReference type="AlphaFoldDB" id="A0A834BBA0"/>
<dbReference type="PANTHER" id="PTHR13156">
    <property type="entry name" value="NADH-UBIQUINONE OXIDOREDUCTASE 13 KD-A SUBUNIT"/>
    <property type="match status" value="1"/>
</dbReference>
<dbReference type="PANTHER" id="PTHR13156:SF0">
    <property type="entry name" value="NADH DEHYDROGENASE [UBIQUINONE] IRON-SULFUR PROTEIN 6, MITOCHONDRIAL"/>
    <property type="match status" value="1"/>
</dbReference>
<dbReference type="GO" id="GO:0006120">
    <property type="term" value="P:mitochondrial electron transport, NADH to ubiquinone"/>
    <property type="evidence" value="ECO:0007669"/>
    <property type="project" value="TreeGrafter"/>
</dbReference>
<accession>A0A834BBA0</accession>
<reference evidence="1 2" key="1">
    <citation type="journal article" date="2020" name="Nature">
        <title>Six reference-quality genomes reveal evolution of bat adaptations.</title>
        <authorList>
            <person name="Jebb D."/>
            <person name="Huang Z."/>
            <person name="Pippel M."/>
            <person name="Hughes G.M."/>
            <person name="Lavrichenko K."/>
            <person name="Devanna P."/>
            <person name="Winkler S."/>
            <person name="Jermiin L.S."/>
            <person name="Skirmuntt E.C."/>
            <person name="Katzourakis A."/>
            <person name="Burkitt-Gray L."/>
            <person name="Ray D.A."/>
            <person name="Sullivan K.A.M."/>
            <person name="Roscito J.G."/>
            <person name="Kirilenko B.M."/>
            <person name="Davalos L.M."/>
            <person name="Corthals A.P."/>
            <person name="Power M.L."/>
            <person name="Jones G."/>
            <person name="Ransome R.D."/>
            <person name="Dechmann D.K.N."/>
            <person name="Locatelli A.G."/>
            <person name="Puechmaille S.J."/>
            <person name="Fedrigo O."/>
            <person name="Jarvis E.D."/>
            <person name="Hiller M."/>
            <person name="Vernes S.C."/>
            <person name="Myers E.W."/>
            <person name="Teeling E.C."/>
        </authorList>
    </citation>
    <scope>NUCLEOTIDE SEQUENCE [LARGE SCALE GENOMIC DNA]</scope>
    <source>
        <strain evidence="1">Bat1K_MPI-CBG_1</strain>
    </source>
</reference>
<organism evidence="1 2">
    <name type="scientific">Phyllostomus discolor</name>
    <name type="common">pale spear-nosed bat</name>
    <dbReference type="NCBI Taxonomy" id="89673"/>
    <lineage>
        <taxon>Eukaryota</taxon>
        <taxon>Metazoa</taxon>
        <taxon>Chordata</taxon>
        <taxon>Craniata</taxon>
        <taxon>Vertebrata</taxon>
        <taxon>Euteleostomi</taxon>
        <taxon>Mammalia</taxon>
        <taxon>Eutheria</taxon>
        <taxon>Laurasiatheria</taxon>
        <taxon>Chiroptera</taxon>
        <taxon>Yangochiroptera</taxon>
        <taxon>Phyllostomidae</taxon>
        <taxon>Phyllostominae</taxon>
        <taxon>Phyllostomus</taxon>
    </lineage>
</organism>
<name>A0A834BBA0_9CHIR</name>
<dbReference type="EMBL" id="JABVXQ010000002">
    <property type="protein sequence ID" value="KAF6125969.1"/>
    <property type="molecule type" value="Genomic_DNA"/>
</dbReference>
<evidence type="ECO:0000313" key="1">
    <source>
        <dbReference type="EMBL" id="KAF6125969.1"/>
    </source>
</evidence>
<protein>
    <submittedName>
        <fullName evidence="1">NADH:ubiquinone oxidoreductase subunit S6</fullName>
    </submittedName>
</protein>
<comment type="caution">
    <text evidence="1">The sequence shown here is derived from an EMBL/GenBank/DDBJ whole genome shotgun (WGS) entry which is preliminary data.</text>
</comment>
<evidence type="ECO:0000313" key="2">
    <source>
        <dbReference type="Proteomes" id="UP000664940"/>
    </source>
</evidence>
<dbReference type="GO" id="GO:0005739">
    <property type="term" value="C:mitochondrion"/>
    <property type="evidence" value="ECO:0007669"/>
    <property type="project" value="GOC"/>
</dbReference>
<sequence>MAAALTFCRHLGRGGAAVLSLPRGARCFGVHISPTGEKVTHTGQVTGAARRMLKWAEPRLMMIKTTGKFDLSVVRKRIPSCGCATLCGQVHRGGTFGLFPECILTGRDHRVCVT</sequence>
<gene>
    <name evidence="1" type="ORF">HJG60_013691</name>
</gene>
<keyword evidence="1" id="KW-0830">Ubiquinone</keyword>